<evidence type="ECO:0000313" key="1">
    <source>
        <dbReference type="Proteomes" id="UP000887578"/>
    </source>
</evidence>
<name>A0A914QZ89_9BILA</name>
<accession>A0A914QZ89</accession>
<reference evidence="2" key="1">
    <citation type="submission" date="2022-11" db="UniProtKB">
        <authorList>
            <consortium name="WormBaseParasite"/>
        </authorList>
    </citation>
    <scope>IDENTIFICATION</scope>
</reference>
<protein>
    <submittedName>
        <fullName evidence="2">Uncharacterized protein</fullName>
    </submittedName>
</protein>
<dbReference type="AlphaFoldDB" id="A0A914QZ89"/>
<dbReference type="WBParaSite" id="PDA_v2.g9683.t1">
    <property type="protein sequence ID" value="PDA_v2.g9683.t1"/>
    <property type="gene ID" value="PDA_v2.g9683"/>
</dbReference>
<sequence length="113" mass="12280">MNKNIVVCSFAFICFVFVTINAIALPNKFTINSSQNTTKAGVKPFPIPNVTDLTAINIVKSKEFTQKIQLNNKKASEKVLCKHLSSELSLEFADDEGDGDVIDSSKEGSGVIL</sequence>
<proteinExistence type="predicted"/>
<dbReference type="Proteomes" id="UP000887578">
    <property type="component" value="Unplaced"/>
</dbReference>
<keyword evidence="1" id="KW-1185">Reference proteome</keyword>
<evidence type="ECO:0000313" key="2">
    <source>
        <dbReference type="WBParaSite" id="PDA_v2.g9683.t1"/>
    </source>
</evidence>
<organism evidence="1 2">
    <name type="scientific">Panagrolaimus davidi</name>
    <dbReference type="NCBI Taxonomy" id="227884"/>
    <lineage>
        <taxon>Eukaryota</taxon>
        <taxon>Metazoa</taxon>
        <taxon>Ecdysozoa</taxon>
        <taxon>Nematoda</taxon>
        <taxon>Chromadorea</taxon>
        <taxon>Rhabditida</taxon>
        <taxon>Tylenchina</taxon>
        <taxon>Panagrolaimomorpha</taxon>
        <taxon>Panagrolaimoidea</taxon>
        <taxon>Panagrolaimidae</taxon>
        <taxon>Panagrolaimus</taxon>
    </lineage>
</organism>